<protein>
    <submittedName>
        <fullName evidence="2">Transcriptional regulator</fullName>
    </submittedName>
</protein>
<sequence>MAFLFAGPQHNVLDVVSLSPRYTSAIHSASGSAHGLTPHVAAAGMPEELVVSDAASPTLHVWKSPWGWYARAWTLLFDAFQHAGI</sequence>
<proteinExistence type="predicted"/>
<keyword evidence="1" id="KW-1185">Reference proteome</keyword>
<evidence type="ECO:0000313" key="1">
    <source>
        <dbReference type="Proteomes" id="UP000492821"/>
    </source>
</evidence>
<organism evidence="1 2">
    <name type="scientific">Panagrellus redivivus</name>
    <name type="common">Microworm</name>
    <dbReference type="NCBI Taxonomy" id="6233"/>
    <lineage>
        <taxon>Eukaryota</taxon>
        <taxon>Metazoa</taxon>
        <taxon>Ecdysozoa</taxon>
        <taxon>Nematoda</taxon>
        <taxon>Chromadorea</taxon>
        <taxon>Rhabditida</taxon>
        <taxon>Tylenchina</taxon>
        <taxon>Panagrolaimomorpha</taxon>
        <taxon>Panagrolaimoidea</taxon>
        <taxon>Panagrolaimidae</taxon>
        <taxon>Panagrellus</taxon>
    </lineage>
</organism>
<dbReference type="Proteomes" id="UP000492821">
    <property type="component" value="Unassembled WGS sequence"/>
</dbReference>
<name>A0A7E5A1V5_PANRE</name>
<reference evidence="2" key="2">
    <citation type="submission" date="2020-10" db="UniProtKB">
        <authorList>
            <consortium name="WormBaseParasite"/>
        </authorList>
    </citation>
    <scope>IDENTIFICATION</scope>
</reference>
<reference evidence="1" key="1">
    <citation type="journal article" date="2013" name="Genetics">
        <title>The draft genome and transcriptome of Panagrellus redivivus are shaped by the harsh demands of a free-living lifestyle.</title>
        <authorList>
            <person name="Srinivasan J."/>
            <person name="Dillman A.R."/>
            <person name="Macchietto M.G."/>
            <person name="Heikkinen L."/>
            <person name="Lakso M."/>
            <person name="Fracchia K.M."/>
            <person name="Antoshechkin I."/>
            <person name="Mortazavi A."/>
            <person name="Wong G."/>
            <person name="Sternberg P.W."/>
        </authorList>
    </citation>
    <scope>NUCLEOTIDE SEQUENCE [LARGE SCALE GENOMIC DNA]</scope>
    <source>
        <strain evidence="1">MT8872</strain>
    </source>
</reference>
<dbReference type="AlphaFoldDB" id="A0A7E5A1V5"/>
<accession>A0A7E5A1V5</accession>
<evidence type="ECO:0000313" key="2">
    <source>
        <dbReference type="WBParaSite" id="Pan_g9646.t1"/>
    </source>
</evidence>
<dbReference type="WBParaSite" id="Pan_g9646.t1">
    <property type="protein sequence ID" value="Pan_g9646.t1"/>
    <property type="gene ID" value="Pan_g9646"/>
</dbReference>